<gene>
    <name evidence="2" type="ORF">SAMN02745223_00737</name>
</gene>
<accession>A0A1M4V2Q3</accession>
<feature type="signal peptide" evidence="1">
    <location>
        <begin position="1"/>
        <end position="25"/>
    </location>
</feature>
<dbReference type="EMBL" id="FQVC01000002">
    <property type="protein sequence ID" value="SHE63274.1"/>
    <property type="molecule type" value="Genomic_DNA"/>
</dbReference>
<organism evidence="2 3">
    <name type="scientific">Devosia limi DSM 17137</name>
    <dbReference type="NCBI Taxonomy" id="1121477"/>
    <lineage>
        <taxon>Bacteria</taxon>
        <taxon>Pseudomonadati</taxon>
        <taxon>Pseudomonadota</taxon>
        <taxon>Alphaproteobacteria</taxon>
        <taxon>Hyphomicrobiales</taxon>
        <taxon>Devosiaceae</taxon>
        <taxon>Devosia</taxon>
    </lineage>
</organism>
<keyword evidence="1" id="KW-0732">Signal</keyword>
<dbReference type="RefSeq" id="WP_052950584.1">
    <property type="nucleotide sequence ID" value="NZ_FQVC01000002.1"/>
</dbReference>
<evidence type="ECO:0000313" key="3">
    <source>
        <dbReference type="Proteomes" id="UP000184533"/>
    </source>
</evidence>
<evidence type="ECO:0000313" key="2">
    <source>
        <dbReference type="EMBL" id="SHE63274.1"/>
    </source>
</evidence>
<name>A0A1M4V2Q3_9HYPH</name>
<dbReference type="OrthoDB" id="8364448at2"/>
<dbReference type="Proteomes" id="UP000184533">
    <property type="component" value="Unassembled WGS sequence"/>
</dbReference>
<reference evidence="2 3" key="1">
    <citation type="submission" date="2016-11" db="EMBL/GenBank/DDBJ databases">
        <authorList>
            <person name="Jaros S."/>
            <person name="Januszkiewicz K."/>
            <person name="Wedrychowicz H."/>
        </authorList>
    </citation>
    <scope>NUCLEOTIDE SEQUENCE [LARGE SCALE GENOMIC DNA]</scope>
    <source>
        <strain evidence="2 3">DSM 17137</strain>
    </source>
</reference>
<protein>
    <submittedName>
        <fullName evidence="2">Uncharacterized protein</fullName>
    </submittedName>
</protein>
<sequence length="172" mass="18545">MASLLHASPLATLAAILTLGSPASADGRADWDAYAWQEIRLAECTATESGILACPPFREKWDWKRNQWIDIAITLDPASGAIALTQRLTNSDPRDDDHVCVTALALSAAGNTLVAHHQNWHVDAGEVVERTFAYTAPHLEQIVSIQIGSKQCRQGARQDDATYAGVLAGIQS</sequence>
<proteinExistence type="predicted"/>
<evidence type="ECO:0000256" key="1">
    <source>
        <dbReference type="SAM" id="SignalP"/>
    </source>
</evidence>
<dbReference type="AlphaFoldDB" id="A0A1M4V2Q3"/>
<feature type="chain" id="PRO_5009907827" evidence="1">
    <location>
        <begin position="26"/>
        <end position="172"/>
    </location>
</feature>